<dbReference type="Pfam" id="PF13193">
    <property type="entry name" value="AMP-binding_C"/>
    <property type="match status" value="1"/>
</dbReference>
<accession>A0A228HUM9</accession>
<evidence type="ECO:0000313" key="6">
    <source>
        <dbReference type="Proteomes" id="UP000214600"/>
    </source>
</evidence>
<dbReference type="InterPro" id="IPR025110">
    <property type="entry name" value="AMP-bd_C"/>
</dbReference>
<dbReference type="InterPro" id="IPR020845">
    <property type="entry name" value="AMP-binding_CS"/>
</dbReference>
<comment type="similarity">
    <text evidence="1">Belongs to the ATP-dependent AMP-binding enzyme family.</text>
</comment>
<dbReference type="OrthoDB" id="9766486at2"/>
<feature type="domain" description="AMP-binding enzyme C-terminal" evidence="4">
    <location>
        <begin position="424"/>
        <end position="499"/>
    </location>
</feature>
<evidence type="ECO:0000256" key="2">
    <source>
        <dbReference type="ARBA" id="ARBA00022598"/>
    </source>
</evidence>
<dbReference type="RefSeq" id="WP_089454215.1">
    <property type="nucleotide sequence ID" value="NZ_NKFA01000032.1"/>
</dbReference>
<reference evidence="5 6" key="2">
    <citation type="submission" date="2017-08" db="EMBL/GenBank/DDBJ databases">
        <title>WGS of novel Burkholderia cepaca complex species.</title>
        <authorList>
            <person name="Lipuma J."/>
            <person name="Spilker T."/>
        </authorList>
    </citation>
    <scope>NUCLEOTIDE SEQUENCE [LARGE SCALE GENOMIC DNA]</scope>
    <source>
        <strain evidence="5 6">AU17325</strain>
    </source>
</reference>
<dbReference type="GO" id="GO:0016878">
    <property type="term" value="F:acid-thiol ligase activity"/>
    <property type="evidence" value="ECO:0007669"/>
    <property type="project" value="UniProtKB-ARBA"/>
</dbReference>
<evidence type="ECO:0000259" key="3">
    <source>
        <dbReference type="Pfam" id="PF00501"/>
    </source>
</evidence>
<dbReference type="EMBL" id="NKFA01000032">
    <property type="protein sequence ID" value="OXI33612.1"/>
    <property type="molecule type" value="Genomic_DNA"/>
</dbReference>
<dbReference type="InterPro" id="IPR050237">
    <property type="entry name" value="ATP-dep_AMP-bd_enzyme"/>
</dbReference>
<dbReference type="Gene3D" id="3.40.50.12780">
    <property type="entry name" value="N-terminal domain of ligase-like"/>
    <property type="match status" value="1"/>
</dbReference>
<dbReference type="SUPFAM" id="SSF56801">
    <property type="entry name" value="Acetyl-CoA synthetase-like"/>
    <property type="match status" value="1"/>
</dbReference>
<keyword evidence="2 5" id="KW-0436">Ligase</keyword>
<name>A0A228HUM9_9BURK</name>
<dbReference type="Proteomes" id="UP000214600">
    <property type="component" value="Unassembled WGS sequence"/>
</dbReference>
<evidence type="ECO:0000313" key="5">
    <source>
        <dbReference type="EMBL" id="OXI33612.1"/>
    </source>
</evidence>
<dbReference type="NCBIfam" id="NF004837">
    <property type="entry name" value="PRK06187.1"/>
    <property type="match status" value="1"/>
</dbReference>
<dbReference type="Pfam" id="PF00501">
    <property type="entry name" value="AMP-binding"/>
    <property type="match status" value="1"/>
</dbReference>
<dbReference type="PROSITE" id="PS00455">
    <property type="entry name" value="AMP_BINDING"/>
    <property type="match status" value="1"/>
</dbReference>
<dbReference type="PANTHER" id="PTHR43767">
    <property type="entry name" value="LONG-CHAIN-FATTY-ACID--COA LIGASE"/>
    <property type="match status" value="1"/>
</dbReference>
<proteinExistence type="inferred from homology"/>
<dbReference type="AlphaFoldDB" id="A0A228HUM9"/>
<dbReference type="InterPro" id="IPR000873">
    <property type="entry name" value="AMP-dep_synth/lig_dom"/>
</dbReference>
<dbReference type="PANTHER" id="PTHR43767:SF1">
    <property type="entry name" value="NONRIBOSOMAL PEPTIDE SYNTHASE PES1 (EUROFUNG)-RELATED"/>
    <property type="match status" value="1"/>
</dbReference>
<dbReference type="CDD" id="cd17631">
    <property type="entry name" value="FACL_FadD13-like"/>
    <property type="match status" value="1"/>
</dbReference>
<organism evidence="5 6">
    <name type="scientific">Burkholderia aenigmatica</name>
    <dbReference type="NCBI Taxonomy" id="2015348"/>
    <lineage>
        <taxon>Bacteria</taxon>
        <taxon>Pseudomonadati</taxon>
        <taxon>Pseudomonadota</taxon>
        <taxon>Betaproteobacteria</taxon>
        <taxon>Burkholderiales</taxon>
        <taxon>Burkholderiaceae</taxon>
        <taxon>Burkholderia</taxon>
        <taxon>Burkholderia cepacia complex</taxon>
    </lineage>
</organism>
<feature type="domain" description="AMP-dependent synthetase/ligase" evidence="3">
    <location>
        <begin position="8"/>
        <end position="374"/>
    </location>
</feature>
<dbReference type="InterPro" id="IPR045851">
    <property type="entry name" value="AMP-bd_C_sf"/>
</dbReference>
<evidence type="ECO:0000259" key="4">
    <source>
        <dbReference type="Pfam" id="PF13193"/>
    </source>
</evidence>
<dbReference type="Gene3D" id="3.30.300.30">
    <property type="match status" value="1"/>
</dbReference>
<gene>
    <name evidence="5" type="ORF">CFB84_38455</name>
</gene>
<comment type="caution">
    <text evidence="5">The sequence shown here is derived from an EMBL/GenBank/DDBJ whole genome shotgun (WGS) entry which is preliminary data.</text>
</comment>
<reference evidence="6" key="1">
    <citation type="submission" date="2017-06" db="EMBL/GenBank/DDBJ databases">
        <authorList>
            <person name="LiPuma J."/>
            <person name="Spilker T."/>
        </authorList>
    </citation>
    <scope>NUCLEOTIDE SEQUENCE [LARGE SCALE GENOMIC DNA]</scope>
    <source>
        <strain evidence="6">AU17325</strain>
    </source>
</reference>
<evidence type="ECO:0000256" key="1">
    <source>
        <dbReference type="ARBA" id="ARBA00006432"/>
    </source>
</evidence>
<dbReference type="FunFam" id="3.30.300.30:FF:000008">
    <property type="entry name" value="2,3-dihydroxybenzoate-AMP ligase"/>
    <property type="match status" value="1"/>
</dbReference>
<protein>
    <submittedName>
        <fullName evidence="5">Fatty-acid--CoA ligase</fullName>
    </submittedName>
</protein>
<dbReference type="InterPro" id="IPR042099">
    <property type="entry name" value="ANL_N_sf"/>
</dbReference>
<sequence length="518" mass="55295">MHLTIGLHRAVQQKPNAIATVFGERRRTFAELGERVSRLASALQTLGLDTGGRVAMLALNSDRYLEYYLAVLWAGGVVNPVNIRWSPAEIAYSLDDCDTAILLVDDAFAAMVPELRSRSTALRAVVHAGEDATPDGMLSYEALLAAAAPVPDAMRSGEDLAGILYTGGTTGVPKGVMLSHRNLFSNALDMLAEGVIAEDGVGLHAAPMFHVADVTLMLALLLRGGRHVFLPAFDPAAALSVIEKERVTDTLLVPTMIQMLVDHPAMKTHDASSLRLVQYGASPISEAVLNRAFDALPGAAFMQLYGMTEMSPVIAVLPPACHTPEGRQSGKLRAAGRSTFFAEIRVVDADDVEVPRGTPGEVVARGAGVMQGYWNKPAETAAAIRDGWMHTGDGGYLDEDGFLFIVDRLKDMIVTGGENVYSVEVENAIAKHPAVAMCAVIGIPDEKWGETVHAAVVLKPGADVTGDDIKSHCKTLIAGYKCPRSIEFRDALPLSGAGKLLKYVLRDAYWKGAGRSVG</sequence>